<name>A0A0M9AHD9_THEAQ</name>
<feature type="transmembrane region" description="Helical" evidence="7">
    <location>
        <begin position="386"/>
        <end position="406"/>
    </location>
</feature>
<proteinExistence type="inferred from homology"/>
<protein>
    <submittedName>
        <fullName evidence="9">Cytochrome c oxidase subunit 1</fullName>
        <ecNumber evidence="9">1.9.3.1</ecNumber>
    </submittedName>
</protein>
<evidence type="ECO:0000313" key="10">
    <source>
        <dbReference type="Proteomes" id="UP000037685"/>
    </source>
</evidence>
<dbReference type="PANTHER" id="PTHR10422">
    <property type="entry name" value="CYTOCHROME C OXIDASE SUBUNIT 1"/>
    <property type="match status" value="1"/>
</dbReference>
<dbReference type="Pfam" id="PF00115">
    <property type="entry name" value="COX1"/>
    <property type="match status" value="1"/>
</dbReference>
<dbReference type="InterPro" id="IPR000883">
    <property type="entry name" value="Cyt_C_Oxase_1"/>
</dbReference>
<keyword evidence="6" id="KW-0813">Transport</keyword>
<evidence type="ECO:0000256" key="5">
    <source>
        <dbReference type="ARBA" id="ARBA00023136"/>
    </source>
</evidence>
<feature type="transmembrane region" description="Helical" evidence="7">
    <location>
        <begin position="62"/>
        <end position="92"/>
    </location>
</feature>
<sequence length="563" mass="62528">MAVKSFPQVYAENPEKKLTLYYLVLGFVALLVGSLFGPFQALNYGNVDAYPLLKRLLPFVQSYYQGLTLHGVLNAIVFTQLLAMAVMFYLPARELRAYGVRPNLTWGWVAWWMAFLGLLVAALPLLANEATVLYTFYPPLKGHWAFYVGATVFVAASLVVGLLVIGMWLRFKQHHPERITPLATYMAVTFWLMWLLASLGLVVESVFLLIPWSLGLVQGVDPLLARTLFWYTGHPIVYFWLLPAYALLYLVLPKLAGGKLISDPLARVVFLLFLLFSVPVGFHHQYADPGITPTWKFVHAVLTLFVAVPSLITAFTVAASLELAGRMRGGKGLFGWIKALPWDNPAFVAPVLGLIAFIPGGAGGIVNASYTLNYVIHNTTWVPGHFHLQVGTLVTMTMMGAVFWLVPQLTGKPLTEGIRKAGLAGMWLWFVGMLVMAVGMHWQGLLNVPRRAYIAQAPDAYTHAAVPMVFNILAGIILLLAIVLFFYAFFALLFRGERRAEVAAEEVPFAEVLSDGGDTPAMRLLDRIWFWFALAVLLVVLAYGPTLVQLFGNLNPVPGWRLW</sequence>
<keyword evidence="6" id="KW-0249">Electron transport</keyword>
<feature type="transmembrane region" description="Helical" evidence="7">
    <location>
        <begin position="146"/>
        <end position="169"/>
    </location>
</feature>
<dbReference type="EMBL" id="LHCI01000106">
    <property type="protein sequence ID" value="KOX90885.1"/>
    <property type="molecule type" value="Genomic_DNA"/>
</dbReference>
<feature type="transmembrane region" description="Helical" evidence="7">
    <location>
        <begin position="190"/>
        <end position="210"/>
    </location>
</feature>
<comment type="caution">
    <text evidence="9">The sequence shown here is derived from an EMBL/GenBank/DDBJ whole genome shotgun (WGS) entry which is preliminary data.</text>
</comment>
<feature type="transmembrane region" description="Helical" evidence="7">
    <location>
        <begin position="465"/>
        <end position="490"/>
    </location>
</feature>
<dbReference type="GO" id="GO:0004129">
    <property type="term" value="F:cytochrome-c oxidase activity"/>
    <property type="evidence" value="ECO:0007669"/>
    <property type="project" value="InterPro"/>
</dbReference>
<comment type="subcellular location">
    <subcellularLocation>
        <location evidence="1">Membrane</location>
        <topology evidence="1">Multi-pass membrane protein</topology>
    </subcellularLocation>
</comment>
<dbReference type="GO" id="GO:0009060">
    <property type="term" value="P:aerobic respiration"/>
    <property type="evidence" value="ECO:0007669"/>
    <property type="project" value="InterPro"/>
</dbReference>
<reference evidence="9 10" key="1">
    <citation type="submission" date="2015-07" db="EMBL/GenBank/DDBJ databases">
        <authorList>
            <person name="Noorani M."/>
        </authorList>
    </citation>
    <scope>NUCLEOTIDE SEQUENCE [LARGE SCALE GENOMIC DNA]</scope>
    <source>
        <strain evidence="10">ATCC 25104 / DSM 625 / JCM 10724 / NBRC 103206 / NCIMB 11243 / YT-1</strain>
    </source>
</reference>
<feature type="transmembrane region" description="Helical" evidence="7">
    <location>
        <begin position="264"/>
        <end position="282"/>
    </location>
</feature>
<keyword evidence="3 6" id="KW-0812">Transmembrane</keyword>
<evidence type="ECO:0000256" key="1">
    <source>
        <dbReference type="ARBA" id="ARBA00004141"/>
    </source>
</evidence>
<dbReference type="PROSITE" id="PS00077">
    <property type="entry name" value="COX1_CUB"/>
    <property type="match status" value="1"/>
</dbReference>
<gene>
    <name evidence="9" type="primary">cbaA</name>
    <name evidence="9" type="ORF">BVI061214_02083</name>
</gene>
<evidence type="ECO:0000313" key="9">
    <source>
        <dbReference type="EMBL" id="KOX90885.1"/>
    </source>
</evidence>
<evidence type="ECO:0000256" key="7">
    <source>
        <dbReference type="SAM" id="Phobius"/>
    </source>
</evidence>
<dbReference type="Proteomes" id="UP000037685">
    <property type="component" value="Unassembled WGS sequence"/>
</dbReference>
<feature type="domain" description="Cytochrome oxidase subunit I profile" evidence="8">
    <location>
        <begin position="1"/>
        <end position="523"/>
    </location>
</feature>
<dbReference type="AlphaFoldDB" id="A0A0M9AHD9"/>
<dbReference type="SUPFAM" id="SSF81442">
    <property type="entry name" value="Cytochrome c oxidase subunit I-like"/>
    <property type="match status" value="1"/>
</dbReference>
<dbReference type="RefSeq" id="WP_053768345.1">
    <property type="nucleotide sequence ID" value="NZ_LHCI01000106.1"/>
</dbReference>
<evidence type="ECO:0000256" key="4">
    <source>
        <dbReference type="ARBA" id="ARBA00022989"/>
    </source>
</evidence>
<organism evidence="9 10">
    <name type="scientific">Thermus aquaticus</name>
    <dbReference type="NCBI Taxonomy" id="271"/>
    <lineage>
        <taxon>Bacteria</taxon>
        <taxon>Thermotogati</taxon>
        <taxon>Deinococcota</taxon>
        <taxon>Deinococci</taxon>
        <taxon>Thermales</taxon>
        <taxon>Thermaceae</taxon>
        <taxon>Thermus</taxon>
    </lineage>
</organism>
<feature type="transmembrane region" description="Helical" evidence="7">
    <location>
        <begin position="302"/>
        <end position="325"/>
    </location>
</feature>
<feature type="transmembrane region" description="Helical" evidence="7">
    <location>
        <begin position="528"/>
        <end position="552"/>
    </location>
</feature>
<keyword evidence="4 7" id="KW-1133">Transmembrane helix</keyword>
<dbReference type="PANTHER" id="PTHR10422:SF40">
    <property type="entry name" value="CYTOCHROME C OXIDASE SUBUNIT I"/>
    <property type="match status" value="1"/>
</dbReference>
<feature type="transmembrane region" description="Helical" evidence="7">
    <location>
        <begin position="427"/>
        <end position="445"/>
    </location>
</feature>
<keyword evidence="6" id="KW-0479">Metal-binding</keyword>
<evidence type="ECO:0000256" key="6">
    <source>
        <dbReference type="RuleBase" id="RU000370"/>
    </source>
</evidence>
<dbReference type="GO" id="GO:0020037">
    <property type="term" value="F:heme binding"/>
    <property type="evidence" value="ECO:0007669"/>
    <property type="project" value="InterPro"/>
</dbReference>
<dbReference type="PROSITE" id="PS50855">
    <property type="entry name" value="COX1"/>
    <property type="match status" value="1"/>
</dbReference>
<dbReference type="PRINTS" id="PR01165">
    <property type="entry name" value="CYCOXIDASEI"/>
</dbReference>
<feature type="transmembrane region" description="Helical" evidence="7">
    <location>
        <begin position="346"/>
        <end position="366"/>
    </location>
</feature>
<dbReference type="Gene3D" id="1.20.210.10">
    <property type="entry name" value="Cytochrome c oxidase-like, subunit I domain"/>
    <property type="match status" value="1"/>
</dbReference>
<dbReference type="InterPro" id="IPR036927">
    <property type="entry name" value="Cyt_c_oxase-like_su1_sf"/>
</dbReference>
<feature type="transmembrane region" description="Helical" evidence="7">
    <location>
        <begin position="230"/>
        <end position="252"/>
    </location>
</feature>
<evidence type="ECO:0000259" key="8">
    <source>
        <dbReference type="PROSITE" id="PS50855"/>
    </source>
</evidence>
<feature type="transmembrane region" description="Helical" evidence="7">
    <location>
        <begin position="20"/>
        <end position="42"/>
    </location>
</feature>
<dbReference type="EC" id="1.9.3.1" evidence="9"/>
<evidence type="ECO:0000256" key="3">
    <source>
        <dbReference type="ARBA" id="ARBA00022692"/>
    </source>
</evidence>
<dbReference type="GO" id="GO:0016491">
    <property type="term" value="F:oxidoreductase activity"/>
    <property type="evidence" value="ECO:0007669"/>
    <property type="project" value="UniProtKB-KW"/>
</dbReference>
<keyword evidence="5 7" id="KW-0472">Membrane</keyword>
<keyword evidence="9" id="KW-0560">Oxidoreductase</keyword>
<keyword evidence="6" id="KW-0349">Heme</keyword>
<accession>A0A0M9AHD9</accession>
<evidence type="ECO:0000256" key="2">
    <source>
        <dbReference type="ARBA" id="ARBA00022660"/>
    </source>
</evidence>
<dbReference type="InterPro" id="IPR023616">
    <property type="entry name" value="Cyt_c_oxase-like_su1_dom"/>
</dbReference>
<keyword evidence="2 6" id="KW-0679">Respiratory chain</keyword>
<dbReference type="InterPro" id="IPR023615">
    <property type="entry name" value="Cyt_c_Oxase_su1_BS"/>
</dbReference>
<dbReference type="GO" id="GO:0016020">
    <property type="term" value="C:membrane"/>
    <property type="evidence" value="ECO:0007669"/>
    <property type="project" value="UniProtKB-SubCell"/>
</dbReference>
<keyword evidence="6" id="KW-0408">Iron</keyword>
<comment type="similarity">
    <text evidence="6">Belongs to the heme-copper respiratory oxidase family.</text>
</comment>
<feature type="transmembrane region" description="Helical" evidence="7">
    <location>
        <begin position="104"/>
        <end position="126"/>
    </location>
</feature>
<dbReference type="PATRIC" id="fig|271.14.peg.2160"/>